<organism evidence="2 3">
    <name type="scientific">Dyella koreensis</name>
    <dbReference type="NCBI Taxonomy" id="311235"/>
    <lineage>
        <taxon>Bacteria</taxon>
        <taxon>Pseudomonadati</taxon>
        <taxon>Pseudomonadota</taxon>
        <taxon>Gammaproteobacteria</taxon>
        <taxon>Lysobacterales</taxon>
        <taxon>Rhodanobacteraceae</taxon>
        <taxon>Dyella</taxon>
    </lineage>
</organism>
<sequence length="166" mass="17033">MSTALSMKAGPTPRPVAILVGTGLLVATVDAIFASTYWHVAAGVPATRILQGIAAGLLGKAAFQGGEATAWLGAALHYGMAMVMVLVYYLASRWMPVLARRPWVYGPLYGLVVYAVMNGVVLPLSAAGKQPHAVAWVVCSVVVHVLVVGVPSALAARAARGVSVGG</sequence>
<keyword evidence="1" id="KW-0812">Transmembrane</keyword>
<keyword evidence="1" id="KW-1133">Transmembrane helix</keyword>
<dbReference type="RefSeq" id="WP_379984747.1">
    <property type="nucleotide sequence ID" value="NZ_JADIKD010000006.1"/>
</dbReference>
<evidence type="ECO:0000313" key="2">
    <source>
        <dbReference type="EMBL" id="MFK2916091.1"/>
    </source>
</evidence>
<feature type="transmembrane region" description="Helical" evidence="1">
    <location>
        <begin position="133"/>
        <end position="156"/>
    </location>
</feature>
<dbReference type="Proteomes" id="UP001620408">
    <property type="component" value="Unassembled WGS sequence"/>
</dbReference>
<keyword evidence="3" id="KW-1185">Reference proteome</keyword>
<evidence type="ECO:0000256" key="1">
    <source>
        <dbReference type="SAM" id="Phobius"/>
    </source>
</evidence>
<accession>A0ABW8JZW3</accession>
<proteinExistence type="predicted"/>
<gene>
    <name evidence="2" type="ORF">ISS97_02345</name>
</gene>
<protein>
    <recommendedName>
        <fullName evidence="4">DUF1440 domain-containing protein</fullName>
    </recommendedName>
</protein>
<feature type="transmembrane region" description="Helical" evidence="1">
    <location>
        <begin position="103"/>
        <end position="127"/>
    </location>
</feature>
<reference evidence="2 3" key="1">
    <citation type="submission" date="2020-10" db="EMBL/GenBank/DDBJ databases">
        <title>Phylogeny of dyella-like bacteria.</title>
        <authorList>
            <person name="Fu J."/>
        </authorList>
    </citation>
    <scope>NUCLEOTIDE SEQUENCE [LARGE SCALE GENOMIC DNA]</scope>
    <source>
        <strain evidence="2 3">BB4</strain>
    </source>
</reference>
<dbReference type="EMBL" id="JADIKD010000006">
    <property type="protein sequence ID" value="MFK2916091.1"/>
    <property type="molecule type" value="Genomic_DNA"/>
</dbReference>
<feature type="transmembrane region" description="Helical" evidence="1">
    <location>
        <begin position="70"/>
        <end position="91"/>
    </location>
</feature>
<comment type="caution">
    <text evidence="2">The sequence shown here is derived from an EMBL/GenBank/DDBJ whole genome shotgun (WGS) entry which is preliminary data.</text>
</comment>
<evidence type="ECO:0008006" key="4">
    <source>
        <dbReference type="Google" id="ProtNLM"/>
    </source>
</evidence>
<name>A0ABW8JZW3_9GAMM</name>
<keyword evidence="1" id="KW-0472">Membrane</keyword>
<evidence type="ECO:0000313" key="3">
    <source>
        <dbReference type="Proteomes" id="UP001620408"/>
    </source>
</evidence>